<feature type="region of interest" description="Disordered" evidence="3">
    <location>
        <begin position="1"/>
        <end position="26"/>
    </location>
</feature>
<dbReference type="KEGG" id="fcy:FRACYDRAFT_224685"/>
<accession>A0A1E7FPX7</accession>
<dbReference type="InterPro" id="IPR001753">
    <property type="entry name" value="Enoyl-CoA_hydra/iso"/>
</dbReference>
<dbReference type="Pfam" id="PF00378">
    <property type="entry name" value="ECH_1"/>
    <property type="match status" value="1"/>
</dbReference>
<proteinExistence type="inferred from homology"/>
<dbReference type="InterPro" id="IPR014748">
    <property type="entry name" value="Enoyl-CoA_hydra_C"/>
</dbReference>
<keyword evidence="2" id="KW-0456">Lyase</keyword>
<reference evidence="4 5" key="1">
    <citation type="submission" date="2016-09" db="EMBL/GenBank/DDBJ databases">
        <title>Extensive genetic diversity and differential bi-allelic expression allows diatom success in the polar Southern Ocean.</title>
        <authorList>
            <consortium name="DOE Joint Genome Institute"/>
            <person name="Mock T."/>
            <person name="Otillar R.P."/>
            <person name="Strauss J."/>
            <person name="Dupont C."/>
            <person name="Frickenhaus S."/>
            <person name="Maumus F."/>
            <person name="Mcmullan M."/>
            <person name="Sanges R."/>
            <person name="Schmutz J."/>
            <person name="Toseland A."/>
            <person name="Valas R."/>
            <person name="Veluchamy A."/>
            <person name="Ward B.J."/>
            <person name="Allen A."/>
            <person name="Barry K."/>
            <person name="Falciatore A."/>
            <person name="Ferrante M."/>
            <person name="Fortunato A.E."/>
            <person name="Gloeckner G."/>
            <person name="Gruber A."/>
            <person name="Hipkin R."/>
            <person name="Janech M."/>
            <person name="Kroth P."/>
            <person name="Leese F."/>
            <person name="Lindquist E."/>
            <person name="Lyon B.R."/>
            <person name="Martin J."/>
            <person name="Mayer C."/>
            <person name="Parker M."/>
            <person name="Quesneville H."/>
            <person name="Raymond J."/>
            <person name="Uhlig C."/>
            <person name="Valentin K.U."/>
            <person name="Worden A.Z."/>
            <person name="Armbrust E.V."/>
            <person name="Bowler C."/>
            <person name="Green B."/>
            <person name="Moulton V."/>
            <person name="Van Oosterhout C."/>
            <person name="Grigoriev I."/>
        </authorList>
    </citation>
    <scope>NUCLEOTIDE SEQUENCE [LARGE SCALE GENOMIC DNA]</scope>
    <source>
        <strain evidence="4 5">CCMP1102</strain>
    </source>
</reference>
<dbReference type="GO" id="GO:0008935">
    <property type="term" value="F:1,4-dihydroxy-2-naphthoyl-CoA synthase activity"/>
    <property type="evidence" value="ECO:0007669"/>
    <property type="project" value="UniProtKB-EC"/>
</dbReference>
<dbReference type="Gene3D" id="1.10.12.10">
    <property type="entry name" value="Lyase 2-enoyl-coa Hydratase, Chain A, domain 2"/>
    <property type="match status" value="1"/>
</dbReference>
<evidence type="ECO:0000313" key="5">
    <source>
        <dbReference type="Proteomes" id="UP000095751"/>
    </source>
</evidence>
<dbReference type="GO" id="GO:0009234">
    <property type="term" value="P:menaquinone biosynthetic process"/>
    <property type="evidence" value="ECO:0007669"/>
    <property type="project" value="InterPro"/>
</dbReference>
<organism evidence="4 5">
    <name type="scientific">Fragilariopsis cylindrus CCMP1102</name>
    <dbReference type="NCBI Taxonomy" id="635003"/>
    <lineage>
        <taxon>Eukaryota</taxon>
        <taxon>Sar</taxon>
        <taxon>Stramenopiles</taxon>
        <taxon>Ochrophyta</taxon>
        <taxon>Bacillariophyta</taxon>
        <taxon>Bacillariophyceae</taxon>
        <taxon>Bacillariophycidae</taxon>
        <taxon>Bacillariales</taxon>
        <taxon>Bacillariaceae</taxon>
        <taxon>Fragilariopsis</taxon>
    </lineage>
</organism>
<dbReference type="AlphaFoldDB" id="A0A1E7FPX7"/>
<dbReference type="CDD" id="cd06558">
    <property type="entry name" value="crotonase-like"/>
    <property type="match status" value="1"/>
</dbReference>
<dbReference type="InterPro" id="IPR010198">
    <property type="entry name" value="DHNA-CoA_synthase_MenB"/>
</dbReference>
<evidence type="ECO:0000313" key="4">
    <source>
        <dbReference type="EMBL" id="OEU20211.1"/>
    </source>
</evidence>
<gene>
    <name evidence="4" type="ORF">FRACYDRAFT_224685</name>
</gene>
<dbReference type="InParanoid" id="A0A1E7FPX7"/>
<dbReference type="PANTHER" id="PTHR43113:SF1">
    <property type="entry name" value="1,4-DIHYDROXY-2-NAPHTHOYL-COA SYNTHASE, PEROXISOMAL"/>
    <property type="match status" value="1"/>
</dbReference>
<dbReference type="SUPFAM" id="SSF52096">
    <property type="entry name" value="ClpP/crotonase"/>
    <property type="match status" value="1"/>
</dbReference>
<evidence type="ECO:0000256" key="1">
    <source>
        <dbReference type="ARBA" id="ARBA00000177"/>
    </source>
</evidence>
<dbReference type="OrthoDB" id="2018133at2759"/>
<dbReference type="EMBL" id="KV784355">
    <property type="protein sequence ID" value="OEU20211.1"/>
    <property type="molecule type" value="Genomic_DNA"/>
</dbReference>
<name>A0A1E7FPX7_9STRA</name>
<keyword evidence="5" id="KW-1185">Reference proteome</keyword>
<evidence type="ECO:0000256" key="2">
    <source>
        <dbReference type="ARBA" id="ARBA00023239"/>
    </source>
</evidence>
<dbReference type="InterPro" id="IPR029045">
    <property type="entry name" value="ClpP/crotonase-like_dom_sf"/>
</dbReference>
<dbReference type="PANTHER" id="PTHR43113">
    <property type="entry name" value="NUCLEOSIDE-DIPHOSPHATE-SUGAR EPIMERASE"/>
    <property type="match status" value="1"/>
</dbReference>
<dbReference type="Proteomes" id="UP000095751">
    <property type="component" value="Unassembled WGS sequence"/>
</dbReference>
<sequence>MSAGRSSNRKTGEGAPPPQPSKHRDGFELISRIPIEWTKYQSKESQSFVDITYDISIQDRCSRIAFNRPNVLHAFRPQTIREIQQALQLSIDNTDVSVIILTSNNIPKYTPAFCAGGDQTVRNNNGGYQDGTEVYPKLRVLELQVEMRRCPKPIMCVVDGYAIGGGHILHMMCDLTIASNRSIFGQTGPRMGSFDAGYGSTRMTRLIGQKRSRELWFLCRYMDSKEAYDTGLINASYPLPDLDGRTAQWVRRINMNSSTAITCVKMALNADEDGGGAFGIQQLGGQLTKMFYQTKESQEGRDAFLQKRPPNFILHSKL</sequence>
<evidence type="ECO:0000256" key="3">
    <source>
        <dbReference type="SAM" id="MobiDB-lite"/>
    </source>
</evidence>
<comment type="catalytic activity">
    <reaction evidence="1">
        <text>2-succinylbenzoyl-CoA + H(+) = 1,4-dihydroxy-2-naphthoyl-CoA + H2O</text>
        <dbReference type="Rhea" id="RHEA:26562"/>
        <dbReference type="ChEBI" id="CHEBI:15377"/>
        <dbReference type="ChEBI" id="CHEBI:15378"/>
        <dbReference type="ChEBI" id="CHEBI:57364"/>
        <dbReference type="ChEBI" id="CHEBI:58897"/>
        <dbReference type="EC" id="4.1.3.36"/>
    </reaction>
</comment>
<dbReference type="Gene3D" id="3.90.226.10">
    <property type="entry name" value="2-enoyl-CoA Hydratase, Chain A, domain 1"/>
    <property type="match status" value="1"/>
</dbReference>
<dbReference type="HAMAP" id="MF_01934">
    <property type="entry name" value="MenB"/>
    <property type="match status" value="1"/>
</dbReference>
<protein>
    <submittedName>
        <fullName evidence="4">ClpP/crotonase</fullName>
    </submittedName>
</protein>